<feature type="transmembrane region" description="Helical" evidence="1">
    <location>
        <begin position="82"/>
        <end position="103"/>
    </location>
</feature>
<name>A0A5N6U2C1_ASPAV</name>
<accession>A0A5N6U2C1</accession>
<dbReference type="AlphaFoldDB" id="A0A5N6U2C1"/>
<keyword evidence="3" id="KW-1185">Reference proteome</keyword>
<dbReference type="EMBL" id="ML742054">
    <property type="protein sequence ID" value="KAE8152381.1"/>
    <property type="molecule type" value="Genomic_DNA"/>
</dbReference>
<proteinExistence type="predicted"/>
<evidence type="ECO:0000313" key="2">
    <source>
        <dbReference type="EMBL" id="KAE8152381.1"/>
    </source>
</evidence>
<gene>
    <name evidence="2" type="ORF">BDV25DRAFT_151230</name>
</gene>
<keyword evidence="1" id="KW-0812">Transmembrane</keyword>
<evidence type="ECO:0000313" key="3">
    <source>
        <dbReference type="Proteomes" id="UP000325780"/>
    </source>
</evidence>
<reference evidence="2 3" key="1">
    <citation type="submission" date="2019-04" db="EMBL/GenBank/DDBJ databases">
        <title>Friends and foes A comparative genomics study of 23 Aspergillus species from section Flavi.</title>
        <authorList>
            <consortium name="DOE Joint Genome Institute"/>
            <person name="Kjaerbolling I."/>
            <person name="Vesth T."/>
            <person name="Frisvad J.C."/>
            <person name="Nybo J.L."/>
            <person name="Theobald S."/>
            <person name="Kildgaard S."/>
            <person name="Isbrandt T."/>
            <person name="Kuo A."/>
            <person name="Sato A."/>
            <person name="Lyhne E.K."/>
            <person name="Kogle M.E."/>
            <person name="Wiebenga A."/>
            <person name="Kun R.S."/>
            <person name="Lubbers R.J."/>
            <person name="Makela M.R."/>
            <person name="Barry K."/>
            <person name="Chovatia M."/>
            <person name="Clum A."/>
            <person name="Daum C."/>
            <person name="Haridas S."/>
            <person name="He G."/>
            <person name="LaButti K."/>
            <person name="Lipzen A."/>
            <person name="Mondo S."/>
            <person name="Riley R."/>
            <person name="Salamov A."/>
            <person name="Simmons B.A."/>
            <person name="Magnuson J.K."/>
            <person name="Henrissat B."/>
            <person name="Mortensen U.H."/>
            <person name="Larsen T.O."/>
            <person name="Devries R.P."/>
            <person name="Grigoriev I.V."/>
            <person name="Machida M."/>
            <person name="Baker S.E."/>
            <person name="Andersen M.R."/>
        </authorList>
    </citation>
    <scope>NUCLEOTIDE SEQUENCE [LARGE SCALE GENOMIC DNA]</scope>
    <source>
        <strain evidence="2 3">IBT 18842</strain>
    </source>
</reference>
<keyword evidence="1" id="KW-1133">Transmembrane helix</keyword>
<evidence type="ECO:0000256" key="1">
    <source>
        <dbReference type="SAM" id="Phobius"/>
    </source>
</evidence>
<protein>
    <submittedName>
        <fullName evidence="2">Uncharacterized protein</fullName>
    </submittedName>
</protein>
<sequence>MSYSTLARQVVVIRKRHLHLVAFVRWSSQAPFEPHGECKPWVIRTMRGIFSCRGRIKHTMLHDLVTRLLLSVCSFVSSSRQYILRIGPVSFVLAMIRLVMAWYPLG</sequence>
<organism evidence="2 3">
    <name type="scientific">Aspergillus avenaceus</name>
    <dbReference type="NCBI Taxonomy" id="36643"/>
    <lineage>
        <taxon>Eukaryota</taxon>
        <taxon>Fungi</taxon>
        <taxon>Dikarya</taxon>
        <taxon>Ascomycota</taxon>
        <taxon>Pezizomycotina</taxon>
        <taxon>Eurotiomycetes</taxon>
        <taxon>Eurotiomycetidae</taxon>
        <taxon>Eurotiales</taxon>
        <taxon>Aspergillaceae</taxon>
        <taxon>Aspergillus</taxon>
        <taxon>Aspergillus subgen. Circumdati</taxon>
    </lineage>
</organism>
<keyword evidence="1" id="KW-0472">Membrane</keyword>
<dbReference type="Proteomes" id="UP000325780">
    <property type="component" value="Unassembled WGS sequence"/>
</dbReference>